<dbReference type="PANTHER" id="PTHR41774:SF1">
    <property type="entry name" value="NGG1P INTERACTING FACTOR NIF3"/>
    <property type="match status" value="1"/>
</dbReference>
<reference evidence="1 2" key="1">
    <citation type="journal article" date="2015" name="Nature">
        <title>rRNA introns, odd ribosomes, and small enigmatic genomes across a large radiation of phyla.</title>
        <authorList>
            <person name="Brown C.T."/>
            <person name="Hug L.A."/>
            <person name="Thomas B.C."/>
            <person name="Sharon I."/>
            <person name="Castelle C.J."/>
            <person name="Singh A."/>
            <person name="Wilkins M.J."/>
            <person name="Williams K.H."/>
            <person name="Banfield J.F."/>
        </authorList>
    </citation>
    <scope>NUCLEOTIDE SEQUENCE [LARGE SCALE GENOMIC DNA]</scope>
</reference>
<proteinExistence type="predicted"/>
<dbReference type="EMBL" id="LCJB01000017">
    <property type="protein sequence ID" value="KKT71406.1"/>
    <property type="molecule type" value="Genomic_DNA"/>
</dbReference>
<sequence length="106" mass="11526">MSENIKLVVFVPFAYADAVRAAMGKAGAGKIGNYSFCSFSCRGIGRFKPDDGAHPAIGEVGKSEEVEEERIEVVCARENLAAVIEAIKKVHPYEEVAMDVYSLEEI</sequence>
<dbReference type="InterPro" id="IPR036069">
    <property type="entry name" value="DUF34/NIF3_sf"/>
</dbReference>
<dbReference type="FunFam" id="3.30.70.120:FF:000006">
    <property type="entry name" value="GTP cyclohydrolase 1 type 2 homolog"/>
    <property type="match status" value="1"/>
</dbReference>
<dbReference type="InterPro" id="IPR015867">
    <property type="entry name" value="N-reg_PII/ATP_PRibTrfase_C"/>
</dbReference>
<name>A0A0G1JIF2_9BACT</name>
<dbReference type="Gene3D" id="3.30.70.120">
    <property type="match status" value="1"/>
</dbReference>
<evidence type="ECO:0008006" key="3">
    <source>
        <dbReference type="Google" id="ProtNLM"/>
    </source>
</evidence>
<dbReference type="SUPFAM" id="SSF102705">
    <property type="entry name" value="NIF3 (NGG1p interacting factor 3)-like"/>
    <property type="match status" value="1"/>
</dbReference>
<dbReference type="AlphaFoldDB" id="A0A0G1JIF2"/>
<protein>
    <recommendedName>
        <fullName evidence="3">NGG1p interacting factor NIF3</fullName>
    </recommendedName>
</protein>
<dbReference type="PANTHER" id="PTHR41774">
    <property type="match status" value="1"/>
</dbReference>
<accession>A0A0G1JIF2</accession>
<evidence type="ECO:0000313" key="2">
    <source>
        <dbReference type="Proteomes" id="UP000034154"/>
    </source>
</evidence>
<organism evidence="1 2">
    <name type="scientific">Candidatus Uhrbacteria bacterium GW2011_GWF2_44_350</name>
    <dbReference type="NCBI Taxonomy" id="1619000"/>
    <lineage>
        <taxon>Bacteria</taxon>
        <taxon>Candidatus Uhriibacteriota</taxon>
    </lineage>
</organism>
<dbReference type="Proteomes" id="UP000034154">
    <property type="component" value="Unassembled WGS sequence"/>
</dbReference>
<comment type="caution">
    <text evidence="1">The sequence shown here is derived from an EMBL/GenBank/DDBJ whole genome shotgun (WGS) entry which is preliminary data.</text>
</comment>
<gene>
    <name evidence="1" type="ORF">UW63_C0017G0006</name>
</gene>
<evidence type="ECO:0000313" key="1">
    <source>
        <dbReference type="EMBL" id="KKT71406.1"/>
    </source>
</evidence>